<dbReference type="PANTHER" id="PTHR43071:SF1">
    <property type="entry name" value="2-AMINO-4-HYDROXY-6-HYDROXYMETHYLDIHYDROPTERIDINE PYROPHOSPHOKINASE"/>
    <property type="match status" value="1"/>
</dbReference>
<reference evidence="15" key="1">
    <citation type="journal article" date="2019" name="Int. J. Syst. Evol. Microbiol.">
        <title>The Global Catalogue of Microorganisms (GCM) 10K type strain sequencing project: providing services to taxonomists for standard genome sequencing and annotation.</title>
        <authorList>
            <consortium name="The Broad Institute Genomics Platform"/>
            <consortium name="The Broad Institute Genome Sequencing Center for Infectious Disease"/>
            <person name="Wu L."/>
            <person name="Ma J."/>
        </authorList>
    </citation>
    <scope>NUCLEOTIDE SEQUENCE [LARGE SCALE GENOMIC DNA]</scope>
    <source>
        <strain evidence="15">KCTC 52039</strain>
    </source>
</reference>
<name>A0ABV7J661_9RHOB</name>
<evidence type="ECO:0000256" key="5">
    <source>
        <dbReference type="ARBA" id="ARBA00022679"/>
    </source>
</evidence>
<dbReference type="Pfam" id="PF01288">
    <property type="entry name" value="HPPK"/>
    <property type="match status" value="1"/>
</dbReference>
<dbReference type="NCBIfam" id="TIGR01498">
    <property type="entry name" value="folK"/>
    <property type="match status" value="1"/>
</dbReference>
<dbReference type="PANTHER" id="PTHR43071">
    <property type="entry name" value="2-AMINO-4-HYDROXY-6-HYDROXYMETHYLDIHYDROPTERIDINE PYROPHOSPHOKINASE"/>
    <property type="match status" value="1"/>
</dbReference>
<sequence length="194" mass="21170">MSTEKHALVAFGANLNFCDLSPKSTILAAIAELGRVGLPVVKLSNLYQTPCFPAGAGPDYVNAAAVVTLRHFSAAADILACLHTVEAKFGRERVQRWGMRSLDIDLLAIGESVLPDRETYLKWKNLPAEDQRRLAPDQLILPHPRLAERAFVLVPLHDVAPDWRHPLSGLTVTQMLAALPAQDRAEVVPLPSAD</sequence>
<evidence type="ECO:0000256" key="10">
    <source>
        <dbReference type="ARBA" id="ARBA00029409"/>
    </source>
</evidence>
<evidence type="ECO:0000256" key="7">
    <source>
        <dbReference type="ARBA" id="ARBA00022777"/>
    </source>
</evidence>
<evidence type="ECO:0000313" key="14">
    <source>
        <dbReference type="EMBL" id="MFC3182804.1"/>
    </source>
</evidence>
<dbReference type="RefSeq" id="WP_380074460.1">
    <property type="nucleotide sequence ID" value="NZ_JBHRTO010000002.1"/>
</dbReference>
<dbReference type="EC" id="2.7.6.3" evidence="3"/>
<dbReference type="CDD" id="cd00483">
    <property type="entry name" value="HPPK"/>
    <property type="match status" value="1"/>
</dbReference>
<comment type="caution">
    <text evidence="14">The sequence shown here is derived from an EMBL/GenBank/DDBJ whole genome shotgun (WGS) entry which is preliminary data.</text>
</comment>
<accession>A0ABV7J661</accession>
<protein>
    <recommendedName>
        <fullName evidence="4">2-amino-4-hydroxy-6-hydroxymethyldihydropteridine pyrophosphokinase</fullName>
        <ecNumber evidence="3">2.7.6.3</ecNumber>
    </recommendedName>
    <alternativeName>
        <fullName evidence="11">6-hydroxymethyl-7,8-dihydropterin pyrophosphokinase</fullName>
    </alternativeName>
    <alternativeName>
        <fullName evidence="12">7,8-dihydro-6-hydroxymethylpterin-pyrophosphokinase</fullName>
    </alternativeName>
</protein>
<evidence type="ECO:0000256" key="8">
    <source>
        <dbReference type="ARBA" id="ARBA00022840"/>
    </source>
</evidence>
<gene>
    <name evidence="14" type="primary">folK</name>
    <name evidence="14" type="ORF">ACFOGH_17530</name>
</gene>
<dbReference type="InterPro" id="IPR000550">
    <property type="entry name" value="Hppk"/>
</dbReference>
<keyword evidence="8" id="KW-0067">ATP-binding</keyword>
<keyword evidence="6" id="KW-0547">Nucleotide-binding</keyword>
<evidence type="ECO:0000256" key="11">
    <source>
        <dbReference type="ARBA" id="ARBA00029766"/>
    </source>
</evidence>
<dbReference type="GO" id="GO:0003848">
    <property type="term" value="F:2-amino-4-hydroxy-6-hydroxymethyldihydropteridine diphosphokinase activity"/>
    <property type="evidence" value="ECO:0007669"/>
    <property type="project" value="UniProtKB-EC"/>
</dbReference>
<evidence type="ECO:0000256" key="9">
    <source>
        <dbReference type="ARBA" id="ARBA00022909"/>
    </source>
</evidence>
<evidence type="ECO:0000256" key="4">
    <source>
        <dbReference type="ARBA" id="ARBA00016218"/>
    </source>
</evidence>
<keyword evidence="7" id="KW-0418">Kinase</keyword>
<dbReference type="EMBL" id="JBHRTO010000002">
    <property type="protein sequence ID" value="MFC3182804.1"/>
    <property type="molecule type" value="Genomic_DNA"/>
</dbReference>
<dbReference type="InterPro" id="IPR035907">
    <property type="entry name" value="Hppk_sf"/>
</dbReference>
<keyword evidence="15" id="KW-1185">Reference proteome</keyword>
<feature type="domain" description="7,8-dihydro-6-hydroxymethylpterin-pyrophosphokinase" evidence="13">
    <location>
        <begin position="9"/>
        <end position="161"/>
    </location>
</feature>
<evidence type="ECO:0000256" key="6">
    <source>
        <dbReference type="ARBA" id="ARBA00022741"/>
    </source>
</evidence>
<dbReference type="Gene3D" id="3.30.70.560">
    <property type="entry name" value="7,8-Dihydro-6-hydroxymethylpterin-pyrophosphokinase HPPK"/>
    <property type="match status" value="1"/>
</dbReference>
<evidence type="ECO:0000256" key="1">
    <source>
        <dbReference type="ARBA" id="ARBA00005051"/>
    </source>
</evidence>
<comment type="pathway">
    <text evidence="1">Cofactor biosynthesis; tetrahydrofolate biosynthesis; 2-amino-4-hydroxy-6-hydroxymethyl-7,8-dihydropteridine diphosphate from 7,8-dihydroneopterin triphosphate: step 4/4.</text>
</comment>
<keyword evidence="5 14" id="KW-0808">Transferase</keyword>
<comment type="similarity">
    <text evidence="2">Belongs to the HPPK family.</text>
</comment>
<dbReference type="Proteomes" id="UP001595547">
    <property type="component" value="Unassembled WGS sequence"/>
</dbReference>
<evidence type="ECO:0000256" key="12">
    <source>
        <dbReference type="ARBA" id="ARBA00033413"/>
    </source>
</evidence>
<evidence type="ECO:0000259" key="13">
    <source>
        <dbReference type="Pfam" id="PF01288"/>
    </source>
</evidence>
<evidence type="ECO:0000256" key="2">
    <source>
        <dbReference type="ARBA" id="ARBA00005810"/>
    </source>
</evidence>
<proteinExistence type="inferred from homology"/>
<organism evidence="14 15">
    <name type="scientific">Cypionkella sinensis</name>
    <dbReference type="NCBI Taxonomy" id="1756043"/>
    <lineage>
        <taxon>Bacteria</taxon>
        <taxon>Pseudomonadati</taxon>
        <taxon>Pseudomonadota</taxon>
        <taxon>Alphaproteobacteria</taxon>
        <taxon>Rhodobacterales</taxon>
        <taxon>Paracoccaceae</taxon>
        <taxon>Cypionkella</taxon>
    </lineage>
</organism>
<comment type="function">
    <text evidence="10">Catalyzes the transfer of pyrophosphate from adenosine triphosphate (ATP) to 6-hydroxymethyl-7,8-dihydropterin, an enzymatic step in folate biosynthesis pathway.</text>
</comment>
<dbReference type="SUPFAM" id="SSF55083">
    <property type="entry name" value="6-hydroxymethyl-7,8-dihydropterin pyrophosphokinase, HPPK"/>
    <property type="match status" value="1"/>
</dbReference>
<evidence type="ECO:0000256" key="3">
    <source>
        <dbReference type="ARBA" id="ARBA00013253"/>
    </source>
</evidence>
<evidence type="ECO:0000313" key="15">
    <source>
        <dbReference type="Proteomes" id="UP001595547"/>
    </source>
</evidence>
<keyword evidence="9" id="KW-0289">Folate biosynthesis</keyword>